<keyword evidence="5" id="KW-0448">Lipopolysaccharide biosynthesis</keyword>
<evidence type="ECO:0000256" key="6">
    <source>
        <dbReference type="ARBA" id="ARBA00022989"/>
    </source>
</evidence>
<accession>A0A0G0GKP4</accession>
<keyword evidence="7 8" id="KW-0472">Membrane</keyword>
<dbReference type="EMBL" id="LBSV01000001">
    <property type="protein sequence ID" value="KKQ26705.1"/>
    <property type="molecule type" value="Genomic_DNA"/>
</dbReference>
<comment type="caution">
    <text evidence="10">The sequence shown here is derived from an EMBL/GenBank/DDBJ whole genome shotgun (WGS) entry which is preliminary data.</text>
</comment>
<dbReference type="PANTHER" id="PTHR48090:SF3">
    <property type="entry name" value="UNDECAPRENYL-PHOSPHATE 4-DEOXY-4-FORMAMIDO-L-ARABINOSE TRANSFERASE"/>
    <property type="match status" value="1"/>
</dbReference>
<evidence type="ECO:0000256" key="3">
    <source>
        <dbReference type="ARBA" id="ARBA00022679"/>
    </source>
</evidence>
<dbReference type="Pfam" id="PF00535">
    <property type="entry name" value="Glycos_transf_2"/>
    <property type="match status" value="1"/>
</dbReference>
<evidence type="ECO:0000256" key="8">
    <source>
        <dbReference type="SAM" id="Phobius"/>
    </source>
</evidence>
<evidence type="ECO:0000313" key="10">
    <source>
        <dbReference type="EMBL" id="KKQ26705.1"/>
    </source>
</evidence>
<dbReference type="Proteomes" id="UP000034917">
    <property type="component" value="Unassembled WGS sequence"/>
</dbReference>
<protein>
    <recommendedName>
        <fullName evidence="9">Glycosyltransferase 2-like domain-containing protein</fullName>
    </recommendedName>
</protein>
<gene>
    <name evidence="10" type="ORF">US40_C0001G0054</name>
</gene>
<keyword evidence="4 8" id="KW-0812">Transmembrane</keyword>
<sequence length="318" mass="36679">MTKMKKISICIPCYNEETNVVIAYHSLTRVMKKLKNYDYEFIFVDNGSFDKTKQLINKIASKDKKVKGIFLSRNFGPESSGHAAYDHAIGDAIVGIPADLQEPSEMIPKFIKKWEQGYNVVLGVYKKTSDNLMMKSIRKLYYLIQKKISFIDIPADSTGFGLFDRKVLLAMRKLPEKYRFGRGILSWVGFKRAFISYERKKRLYGKSSYNFFDYLHHAERGLFGFSYFLLDLMVYGGFFLTFVSFLFITGYLYWVIVFGNPIQASIPLMLAIFFFGGILLLAISILGKYIQVIVEETKARPMYIVESTTNIKDGKISR</sequence>
<dbReference type="GO" id="GO:0005886">
    <property type="term" value="C:plasma membrane"/>
    <property type="evidence" value="ECO:0007669"/>
    <property type="project" value="TreeGrafter"/>
</dbReference>
<dbReference type="Gene3D" id="3.90.550.10">
    <property type="entry name" value="Spore Coat Polysaccharide Biosynthesis Protein SpsA, Chain A"/>
    <property type="match status" value="1"/>
</dbReference>
<name>A0A0G0GKP4_9BACT</name>
<dbReference type="SUPFAM" id="SSF53448">
    <property type="entry name" value="Nucleotide-diphospho-sugar transferases"/>
    <property type="match status" value="1"/>
</dbReference>
<feature type="transmembrane region" description="Helical" evidence="8">
    <location>
        <begin position="232"/>
        <end position="256"/>
    </location>
</feature>
<feature type="transmembrane region" description="Helical" evidence="8">
    <location>
        <begin position="268"/>
        <end position="290"/>
    </location>
</feature>
<feature type="domain" description="Glycosyltransferase 2-like" evidence="9">
    <location>
        <begin position="8"/>
        <end position="168"/>
    </location>
</feature>
<proteinExistence type="predicted"/>
<evidence type="ECO:0000256" key="2">
    <source>
        <dbReference type="ARBA" id="ARBA00022676"/>
    </source>
</evidence>
<organism evidence="10 11">
    <name type="scientific">Candidatus Roizmanbacteria bacterium GW2011_GWC2_37_13</name>
    <dbReference type="NCBI Taxonomy" id="1618486"/>
    <lineage>
        <taxon>Bacteria</taxon>
        <taxon>Candidatus Roizmaniibacteriota</taxon>
    </lineage>
</organism>
<reference evidence="10 11" key="1">
    <citation type="journal article" date="2015" name="Nature">
        <title>rRNA introns, odd ribosomes, and small enigmatic genomes across a large radiation of phyla.</title>
        <authorList>
            <person name="Brown C.T."/>
            <person name="Hug L.A."/>
            <person name="Thomas B.C."/>
            <person name="Sharon I."/>
            <person name="Castelle C.J."/>
            <person name="Singh A."/>
            <person name="Wilkins M.J."/>
            <person name="Williams K.H."/>
            <person name="Banfield J.F."/>
        </authorList>
    </citation>
    <scope>NUCLEOTIDE SEQUENCE [LARGE SCALE GENOMIC DNA]</scope>
</reference>
<evidence type="ECO:0000256" key="5">
    <source>
        <dbReference type="ARBA" id="ARBA00022985"/>
    </source>
</evidence>
<dbReference type="PANTHER" id="PTHR48090">
    <property type="entry name" value="UNDECAPRENYL-PHOSPHATE 4-DEOXY-4-FORMAMIDO-L-ARABINOSE TRANSFERASE-RELATED"/>
    <property type="match status" value="1"/>
</dbReference>
<evidence type="ECO:0000256" key="4">
    <source>
        <dbReference type="ARBA" id="ARBA00022692"/>
    </source>
</evidence>
<evidence type="ECO:0000259" key="9">
    <source>
        <dbReference type="Pfam" id="PF00535"/>
    </source>
</evidence>
<keyword evidence="2" id="KW-0328">Glycosyltransferase</keyword>
<dbReference type="InterPro" id="IPR050256">
    <property type="entry name" value="Glycosyltransferase_2"/>
</dbReference>
<keyword evidence="3" id="KW-0808">Transferase</keyword>
<dbReference type="InterPro" id="IPR001173">
    <property type="entry name" value="Glyco_trans_2-like"/>
</dbReference>
<dbReference type="InterPro" id="IPR029044">
    <property type="entry name" value="Nucleotide-diphossugar_trans"/>
</dbReference>
<dbReference type="AlphaFoldDB" id="A0A0G0GKP4"/>
<evidence type="ECO:0000313" key="11">
    <source>
        <dbReference type="Proteomes" id="UP000034917"/>
    </source>
</evidence>
<evidence type="ECO:0000256" key="1">
    <source>
        <dbReference type="ARBA" id="ARBA00022475"/>
    </source>
</evidence>
<dbReference type="GO" id="GO:0016757">
    <property type="term" value="F:glycosyltransferase activity"/>
    <property type="evidence" value="ECO:0007669"/>
    <property type="project" value="UniProtKB-KW"/>
</dbReference>
<keyword evidence="1" id="KW-1003">Cell membrane</keyword>
<evidence type="ECO:0000256" key="7">
    <source>
        <dbReference type="ARBA" id="ARBA00023136"/>
    </source>
</evidence>
<dbReference type="CDD" id="cd04187">
    <property type="entry name" value="DPM1_like_bac"/>
    <property type="match status" value="1"/>
</dbReference>
<keyword evidence="6 8" id="KW-1133">Transmembrane helix</keyword>
<dbReference type="GO" id="GO:0009103">
    <property type="term" value="P:lipopolysaccharide biosynthetic process"/>
    <property type="evidence" value="ECO:0007669"/>
    <property type="project" value="UniProtKB-KW"/>
</dbReference>